<dbReference type="Pfam" id="PF02886">
    <property type="entry name" value="LBP_BPI_CETP_C"/>
    <property type="match status" value="1"/>
</dbReference>
<sequence>MVSKVPELHVVLPPGSVPGQPLCEQVDVDVTILLQDTWTAHQSTMNCKTVDISTHVSPRVPVLDEPLKRLLRDTLNDLGCNIINAKLKVLNSLLGSRNQLLPLGALGDLPPFSILSSDSIQLDLNLLSGNAEGGRTPSTQGLPLAATLLLATGRPPRLSLSQDTLGTLLEQVQGQGALNLTITNSLTGSQSPLQGQLAKALPASLPLELRVRVRDEPVVAVRDGRATVTLQASIDVLVPALQTSEGLLFSLDADIVLSITPSVSDGKLQTSLALDSINLTRFPQRLDPSAAEVMELLPGIDTRLNLYTWVALSGKEWVRLGLLPVVDNLLASVLNRLLPNLVLGQEMGFFLFVIIFGGLLPSSHSLLNLLNPKQAIGGGQPGSSGLLGTGILGGEGLGTGILGGEGLGTGILGGKGLDTGILGEGLGTGILGGEGLGNGLLNNGLLGNGLLGNGLLGNNSLLGDKGLLGTGLLGKGGLLGNGSLLGLDGLLGEAGGLLGAGALQGGGTSQKTRYAWLKVLNLESARVSWKVLRGTEIVLNMYSKLVFRLPGIFNILSGSSVETNLTSHIALTQDTPGDLKLAVKDCNNLLGGFRVNLRGGVLTTLVSNLLNSSLKPLVPSLLCPLVNFWVGIINIKLQFLNRVVSFGLLGKIFSALSKLPVTSGHFVELDLQNSPFPSTFIDWLLQSESVSSATVGIPTGVWEPKQGS</sequence>
<reference evidence="2" key="1">
    <citation type="submission" date="2019-10" db="EMBL/GenBank/DDBJ databases">
        <authorList>
            <person name="Soares A.E.R."/>
            <person name="Aleixo A."/>
            <person name="Schneider P."/>
            <person name="Miyaki C.Y."/>
            <person name="Schneider M.P."/>
            <person name="Mello C."/>
            <person name="Vasconcelos A.T.R."/>
        </authorList>
    </citation>
    <scope>NUCLEOTIDE SEQUENCE</scope>
    <source>
        <tissue evidence="2">Muscle</tissue>
    </source>
</reference>
<dbReference type="PANTHER" id="PTHR46019:SF4">
    <property type="entry name" value="BPI FOLD-CONTAINING FAMILY B MEMBER 4"/>
    <property type="match status" value="1"/>
</dbReference>
<organism evidence="2 3">
    <name type="scientific">Willisornis vidua</name>
    <name type="common">Xingu scale-backed antbird</name>
    <dbReference type="NCBI Taxonomy" id="1566151"/>
    <lineage>
        <taxon>Eukaryota</taxon>
        <taxon>Metazoa</taxon>
        <taxon>Chordata</taxon>
        <taxon>Craniata</taxon>
        <taxon>Vertebrata</taxon>
        <taxon>Euteleostomi</taxon>
        <taxon>Archelosauria</taxon>
        <taxon>Archosauria</taxon>
        <taxon>Dinosauria</taxon>
        <taxon>Saurischia</taxon>
        <taxon>Theropoda</taxon>
        <taxon>Coelurosauria</taxon>
        <taxon>Aves</taxon>
        <taxon>Neognathae</taxon>
        <taxon>Neoaves</taxon>
        <taxon>Telluraves</taxon>
        <taxon>Australaves</taxon>
        <taxon>Passeriformes</taxon>
        <taxon>Thamnophilidae</taxon>
        <taxon>Willisornis</taxon>
    </lineage>
</organism>
<dbReference type="Gene3D" id="3.15.20.10">
    <property type="entry name" value="Bactericidal permeability-increasing protein, domain 2"/>
    <property type="match status" value="1"/>
</dbReference>
<dbReference type="Pfam" id="PF01273">
    <property type="entry name" value="LBP_BPI_CETP"/>
    <property type="match status" value="1"/>
</dbReference>
<feature type="domain" description="Lipid-binding serum glycoprotein C-terminal" evidence="1">
    <location>
        <begin position="150"/>
        <end position="345"/>
    </location>
</feature>
<dbReference type="SMART" id="SM00329">
    <property type="entry name" value="BPI2"/>
    <property type="match status" value="1"/>
</dbReference>
<dbReference type="Gene3D" id="3.15.10.10">
    <property type="entry name" value="Bactericidal permeability-increasing protein, domain 1"/>
    <property type="match status" value="1"/>
</dbReference>
<evidence type="ECO:0000313" key="2">
    <source>
        <dbReference type="EMBL" id="KAJ7413387.1"/>
    </source>
</evidence>
<dbReference type="SUPFAM" id="SSF55394">
    <property type="entry name" value="Bactericidal permeability-increasing protein, BPI"/>
    <property type="match status" value="2"/>
</dbReference>
<keyword evidence="3" id="KW-1185">Reference proteome</keyword>
<protein>
    <recommendedName>
        <fullName evidence="1">Lipid-binding serum glycoprotein C-terminal domain-containing protein</fullName>
    </recommendedName>
</protein>
<gene>
    <name evidence="2" type="ORF">WISP_90952</name>
</gene>
<accession>A0ABQ9D6Z9</accession>
<name>A0ABQ9D6Z9_9PASS</name>
<evidence type="ECO:0000259" key="1">
    <source>
        <dbReference type="SMART" id="SM00329"/>
    </source>
</evidence>
<dbReference type="InterPro" id="IPR017942">
    <property type="entry name" value="Lipid-bd_serum_glycop_N"/>
</dbReference>
<proteinExistence type="predicted"/>
<evidence type="ECO:0000313" key="3">
    <source>
        <dbReference type="Proteomes" id="UP001145742"/>
    </source>
</evidence>
<comment type="caution">
    <text evidence="2">The sequence shown here is derived from an EMBL/GenBank/DDBJ whole genome shotgun (WGS) entry which is preliminary data.</text>
</comment>
<dbReference type="PANTHER" id="PTHR46019">
    <property type="entry name" value="BPI FOLD-CONTAINING FAMILY B MEMBER 4-RELATED"/>
    <property type="match status" value="1"/>
</dbReference>
<dbReference type="InterPro" id="IPR017943">
    <property type="entry name" value="Bactericidal_perm-incr_a/b_dom"/>
</dbReference>
<dbReference type="InterPro" id="IPR001124">
    <property type="entry name" value="Lipid-bd_serum_glycop_C"/>
</dbReference>
<dbReference type="Proteomes" id="UP001145742">
    <property type="component" value="Unassembled WGS sequence"/>
</dbReference>
<dbReference type="InterPro" id="IPR051660">
    <property type="entry name" value="BPI_fold-BPI/LBP"/>
</dbReference>
<dbReference type="EMBL" id="WHWB01034144">
    <property type="protein sequence ID" value="KAJ7413387.1"/>
    <property type="molecule type" value="Genomic_DNA"/>
</dbReference>